<dbReference type="GO" id="GO:0051287">
    <property type="term" value="F:NAD binding"/>
    <property type="evidence" value="ECO:0007669"/>
    <property type="project" value="InterPro"/>
</dbReference>
<gene>
    <name evidence="4" type="primary">ldhD</name>
    <name evidence="4" type="ORF">SDC9_146215</name>
</gene>
<feature type="domain" description="D-isomer specific 2-hydroxyacid dehydrogenase NAD-binding" evidence="3">
    <location>
        <begin position="64"/>
        <end position="253"/>
    </location>
</feature>
<evidence type="ECO:0000259" key="3">
    <source>
        <dbReference type="Pfam" id="PF02826"/>
    </source>
</evidence>
<organism evidence="4">
    <name type="scientific">bioreactor metagenome</name>
    <dbReference type="NCBI Taxonomy" id="1076179"/>
    <lineage>
        <taxon>unclassified sequences</taxon>
        <taxon>metagenomes</taxon>
        <taxon>ecological metagenomes</taxon>
    </lineage>
</organism>
<dbReference type="GO" id="GO:0008720">
    <property type="term" value="F:D-lactate dehydrogenase (NAD+) activity"/>
    <property type="evidence" value="ECO:0007669"/>
    <property type="project" value="UniProtKB-EC"/>
</dbReference>
<proteinExistence type="predicted"/>
<evidence type="ECO:0000313" key="4">
    <source>
        <dbReference type="EMBL" id="MPM99025.1"/>
    </source>
</evidence>
<name>A0A645EC14_9ZZZZ</name>
<dbReference type="GO" id="GO:0030267">
    <property type="term" value="F:glyoxylate reductase (NADPH) activity"/>
    <property type="evidence" value="ECO:0007669"/>
    <property type="project" value="TreeGrafter"/>
</dbReference>
<keyword evidence="1 4" id="KW-0560">Oxidoreductase</keyword>
<dbReference type="EMBL" id="VSSQ01045148">
    <property type="protein sequence ID" value="MPM99025.1"/>
    <property type="molecule type" value="Genomic_DNA"/>
</dbReference>
<dbReference type="Gene3D" id="3.40.50.720">
    <property type="entry name" value="NAD(P)-binding Rossmann-like Domain"/>
    <property type="match status" value="2"/>
</dbReference>
<dbReference type="GO" id="GO:0016618">
    <property type="term" value="F:hydroxypyruvate reductase [NAD(P)H] activity"/>
    <property type="evidence" value="ECO:0007669"/>
    <property type="project" value="TreeGrafter"/>
</dbReference>
<sequence>METEADIIITESFSAGESDSFPNLKAVFAPIVGKNKFAAGELEGKGIKLFFVEGTPEIVAEHAFALALTLMGKIALHDRNMKENDSWSFENSYWDSICGARVSILGAGRIGGALARYLRPFGCIVTGFDRNTRMTPESAYDRLTDDLRAALNGAEVVFVSLELNDKTYHLLAERELELMRNAYLINIARADIIDEAALAAALENHILKGFAADPWYRYPESYPEGGMGTKDALSPSRYDFYKRDNVVCTPHTGTQTTAAREIYIDQLLSKLGDYLAQ</sequence>
<dbReference type="PANTHER" id="PTHR10996">
    <property type="entry name" value="2-HYDROXYACID DEHYDROGENASE-RELATED"/>
    <property type="match status" value="1"/>
</dbReference>
<dbReference type="Pfam" id="PF02826">
    <property type="entry name" value="2-Hacid_dh_C"/>
    <property type="match status" value="1"/>
</dbReference>
<dbReference type="SUPFAM" id="SSF52283">
    <property type="entry name" value="Formate/glycerate dehydrogenase catalytic domain-like"/>
    <property type="match status" value="1"/>
</dbReference>
<accession>A0A645EC14</accession>
<reference evidence="4" key="1">
    <citation type="submission" date="2019-08" db="EMBL/GenBank/DDBJ databases">
        <authorList>
            <person name="Kucharzyk K."/>
            <person name="Murdoch R.W."/>
            <person name="Higgins S."/>
            <person name="Loffler F."/>
        </authorList>
    </citation>
    <scope>NUCLEOTIDE SEQUENCE</scope>
</reference>
<protein>
    <submittedName>
        <fullName evidence="4">D-lactate dehydrogenase</fullName>
        <ecNumber evidence="4">1.1.1.28</ecNumber>
    </submittedName>
</protein>
<dbReference type="InterPro" id="IPR050223">
    <property type="entry name" value="D-isomer_2-hydroxyacid_DH"/>
</dbReference>
<comment type="caution">
    <text evidence="4">The sequence shown here is derived from an EMBL/GenBank/DDBJ whole genome shotgun (WGS) entry which is preliminary data.</text>
</comment>
<dbReference type="GO" id="GO:0005829">
    <property type="term" value="C:cytosol"/>
    <property type="evidence" value="ECO:0007669"/>
    <property type="project" value="TreeGrafter"/>
</dbReference>
<dbReference type="AlphaFoldDB" id="A0A645EC14"/>
<dbReference type="InterPro" id="IPR036291">
    <property type="entry name" value="NAD(P)-bd_dom_sf"/>
</dbReference>
<dbReference type="InterPro" id="IPR006140">
    <property type="entry name" value="D-isomer_DH_NAD-bd"/>
</dbReference>
<keyword evidence="2" id="KW-0520">NAD</keyword>
<evidence type="ECO:0000256" key="1">
    <source>
        <dbReference type="ARBA" id="ARBA00023002"/>
    </source>
</evidence>
<dbReference type="SUPFAM" id="SSF51735">
    <property type="entry name" value="NAD(P)-binding Rossmann-fold domains"/>
    <property type="match status" value="1"/>
</dbReference>
<dbReference type="PANTHER" id="PTHR10996:SF178">
    <property type="entry name" value="2-HYDROXYACID DEHYDROGENASE YGL185C-RELATED"/>
    <property type="match status" value="1"/>
</dbReference>
<evidence type="ECO:0000256" key="2">
    <source>
        <dbReference type="ARBA" id="ARBA00023027"/>
    </source>
</evidence>
<dbReference type="EC" id="1.1.1.28" evidence="4"/>